<organism evidence="1">
    <name type="scientific">Anguilla anguilla</name>
    <name type="common">European freshwater eel</name>
    <name type="synonym">Muraena anguilla</name>
    <dbReference type="NCBI Taxonomy" id="7936"/>
    <lineage>
        <taxon>Eukaryota</taxon>
        <taxon>Metazoa</taxon>
        <taxon>Chordata</taxon>
        <taxon>Craniata</taxon>
        <taxon>Vertebrata</taxon>
        <taxon>Euteleostomi</taxon>
        <taxon>Actinopterygii</taxon>
        <taxon>Neopterygii</taxon>
        <taxon>Teleostei</taxon>
        <taxon>Anguilliformes</taxon>
        <taxon>Anguillidae</taxon>
        <taxon>Anguilla</taxon>
    </lineage>
</organism>
<proteinExistence type="predicted"/>
<reference evidence="1" key="2">
    <citation type="journal article" date="2015" name="Fish Shellfish Immunol.">
        <title>Early steps in the European eel (Anguilla anguilla)-Vibrio vulnificus interaction in the gills: Role of the RtxA13 toxin.</title>
        <authorList>
            <person name="Callol A."/>
            <person name="Pajuelo D."/>
            <person name="Ebbesson L."/>
            <person name="Teles M."/>
            <person name="MacKenzie S."/>
            <person name="Amaro C."/>
        </authorList>
    </citation>
    <scope>NUCLEOTIDE SEQUENCE</scope>
</reference>
<protein>
    <submittedName>
        <fullName evidence="1">Uncharacterized protein</fullName>
    </submittedName>
</protein>
<accession>A0A0E9XDA6</accession>
<sequence>MFHNHTVVFFWDFGELSVAQIILR</sequence>
<reference evidence="1" key="1">
    <citation type="submission" date="2014-11" db="EMBL/GenBank/DDBJ databases">
        <authorList>
            <person name="Amaro Gonzalez C."/>
        </authorList>
    </citation>
    <scope>NUCLEOTIDE SEQUENCE</scope>
</reference>
<dbReference type="EMBL" id="GBXM01008155">
    <property type="protein sequence ID" value="JAI00423.1"/>
    <property type="molecule type" value="Transcribed_RNA"/>
</dbReference>
<evidence type="ECO:0000313" key="1">
    <source>
        <dbReference type="EMBL" id="JAI00422.1"/>
    </source>
</evidence>
<name>A0A0E9XDA6_ANGAN</name>
<dbReference type="EMBL" id="GBXM01008156">
    <property type="protein sequence ID" value="JAI00422.1"/>
    <property type="molecule type" value="Transcribed_RNA"/>
</dbReference>
<dbReference type="AlphaFoldDB" id="A0A0E9XDA6"/>